<evidence type="ECO:0000313" key="8">
    <source>
        <dbReference type="WBParaSite" id="L893_g31248.t1"/>
    </source>
</evidence>
<evidence type="ECO:0000256" key="2">
    <source>
        <dbReference type="ARBA" id="ARBA00012544"/>
    </source>
</evidence>
<comment type="similarity">
    <text evidence="1">Belongs to the UDP-glycosyltransferase family.</text>
</comment>
<keyword evidence="6" id="KW-0812">Transmembrane</keyword>
<dbReference type="Gene3D" id="3.40.50.2000">
    <property type="entry name" value="Glycogen Phosphorylase B"/>
    <property type="match status" value="1"/>
</dbReference>
<keyword evidence="6" id="KW-1133">Transmembrane helix</keyword>
<dbReference type="AlphaFoldDB" id="A0A1I7ZZ80"/>
<dbReference type="WBParaSite" id="L893_g31248.t1">
    <property type="protein sequence ID" value="L893_g31248.t1"/>
    <property type="gene ID" value="L893_g31248"/>
</dbReference>
<evidence type="ECO:0000256" key="1">
    <source>
        <dbReference type="ARBA" id="ARBA00009995"/>
    </source>
</evidence>
<dbReference type="PANTHER" id="PTHR48043:SF145">
    <property type="entry name" value="FI06409P-RELATED"/>
    <property type="match status" value="1"/>
</dbReference>
<dbReference type="GO" id="GO:0015020">
    <property type="term" value="F:glucuronosyltransferase activity"/>
    <property type="evidence" value="ECO:0007669"/>
    <property type="project" value="UniProtKB-EC"/>
</dbReference>
<reference evidence="8" key="1">
    <citation type="submission" date="2016-11" db="UniProtKB">
        <authorList>
            <consortium name="WormBaseParasite"/>
        </authorList>
    </citation>
    <scope>IDENTIFICATION</scope>
</reference>
<dbReference type="Pfam" id="PF00201">
    <property type="entry name" value="UDPGT"/>
    <property type="match status" value="1"/>
</dbReference>
<evidence type="ECO:0000256" key="5">
    <source>
        <dbReference type="ARBA" id="ARBA00047475"/>
    </source>
</evidence>
<dbReference type="SUPFAM" id="SSF53756">
    <property type="entry name" value="UDP-Glycosyltransferase/glycogen phosphorylase"/>
    <property type="match status" value="1"/>
</dbReference>
<organism evidence="7 8">
    <name type="scientific">Steinernema glaseri</name>
    <dbReference type="NCBI Taxonomy" id="37863"/>
    <lineage>
        <taxon>Eukaryota</taxon>
        <taxon>Metazoa</taxon>
        <taxon>Ecdysozoa</taxon>
        <taxon>Nematoda</taxon>
        <taxon>Chromadorea</taxon>
        <taxon>Rhabditida</taxon>
        <taxon>Tylenchina</taxon>
        <taxon>Panagrolaimomorpha</taxon>
        <taxon>Strongyloidoidea</taxon>
        <taxon>Steinernematidae</taxon>
        <taxon>Steinernema</taxon>
    </lineage>
</organism>
<name>A0A1I7ZZ80_9BILA</name>
<keyword evidence="3" id="KW-0328">Glycosyltransferase</keyword>
<evidence type="ECO:0000256" key="6">
    <source>
        <dbReference type="SAM" id="Phobius"/>
    </source>
</evidence>
<accession>A0A1I7ZZ80</accession>
<keyword evidence="7" id="KW-1185">Reference proteome</keyword>
<evidence type="ECO:0000313" key="7">
    <source>
        <dbReference type="Proteomes" id="UP000095287"/>
    </source>
</evidence>
<dbReference type="EC" id="2.4.1.17" evidence="2"/>
<evidence type="ECO:0000256" key="3">
    <source>
        <dbReference type="ARBA" id="ARBA00022676"/>
    </source>
</evidence>
<dbReference type="InterPro" id="IPR002213">
    <property type="entry name" value="UDP_glucos_trans"/>
</dbReference>
<evidence type="ECO:0000256" key="4">
    <source>
        <dbReference type="ARBA" id="ARBA00022679"/>
    </source>
</evidence>
<dbReference type="PANTHER" id="PTHR48043">
    <property type="entry name" value="EG:EG0003.4 PROTEIN-RELATED"/>
    <property type="match status" value="1"/>
</dbReference>
<protein>
    <recommendedName>
        <fullName evidence="2">glucuronosyltransferase</fullName>
        <ecNumber evidence="2">2.4.1.17</ecNumber>
    </recommendedName>
</protein>
<proteinExistence type="inferred from homology"/>
<keyword evidence="6" id="KW-0472">Membrane</keyword>
<dbReference type="Proteomes" id="UP000095287">
    <property type="component" value="Unplaced"/>
</dbReference>
<keyword evidence="4" id="KW-0808">Transferase</keyword>
<dbReference type="InterPro" id="IPR050271">
    <property type="entry name" value="UDP-glycosyltransferase"/>
</dbReference>
<feature type="transmembrane region" description="Helical" evidence="6">
    <location>
        <begin position="105"/>
        <end position="132"/>
    </location>
</feature>
<comment type="catalytic activity">
    <reaction evidence="5">
        <text>glucuronate acceptor + UDP-alpha-D-glucuronate = acceptor beta-D-glucuronoside + UDP + H(+)</text>
        <dbReference type="Rhea" id="RHEA:21032"/>
        <dbReference type="ChEBI" id="CHEBI:15378"/>
        <dbReference type="ChEBI" id="CHEBI:58052"/>
        <dbReference type="ChEBI" id="CHEBI:58223"/>
        <dbReference type="ChEBI" id="CHEBI:132367"/>
        <dbReference type="ChEBI" id="CHEBI:132368"/>
        <dbReference type="EC" id="2.4.1.17"/>
    </reaction>
</comment>
<sequence length="142" mass="16222">MVAVPLFADQNYNAAMVVQHRVGVFLEVEDVDEAQVVAALSRVLLQDDLYQNAERLRRKLVGHPNDPRESVRKWVEYAAEFDDLHEDLNLEAVHMGFFSYFCLDVIIPVAVVMGVIAFIAVKIAIFASHLVLERLRRKKKTE</sequence>